<keyword evidence="15" id="KW-1185">Reference proteome</keyword>
<keyword evidence="6" id="KW-0460">Magnesium</keyword>
<dbReference type="InterPro" id="IPR002562">
    <property type="entry name" value="3'-5'_exonuclease_dom"/>
</dbReference>
<dbReference type="Pfam" id="PF01612">
    <property type="entry name" value="DNA_pol_A_exo1"/>
    <property type="match status" value="1"/>
</dbReference>
<evidence type="ECO:0000256" key="5">
    <source>
        <dbReference type="ARBA" id="ARBA00022839"/>
    </source>
</evidence>
<accession>A0A8B6CHN4</accession>
<dbReference type="Gene3D" id="3.30.420.10">
    <property type="entry name" value="Ribonuclease H-like superfamily/Ribonuclease H"/>
    <property type="match status" value="1"/>
</dbReference>
<dbReference type="PANTHER" id="PTHR13620">
    <property type="entry name" value="3-5 EXONUCLEASE"/>
    <property type="match status" value="1"/>
</dbReference>
<protein>
    <recommendedName>
        <fullName evidence="9">3'-5' exonuclease</fullName>
    </recommendedName>
    <alternativeName>
        <fullName evidence="10">Werner Syndrome-like exonuclease</fullName>
    </alternativeName>
</protein>
<evidence type="ECO:0000313" key="14">
    <source>
        <dbReference type="EMBL" id="VDI04781.1"/>
    </source>
</evidence>
<feature type="coiled-coil region" evidence="12">
    <location>
        <begin position="12"/>
        <end position="66"/>
    </location>
</feature>
<dbReference type="OrthoDB" id="10261556at2759"/>
<keyword evidence="12" id="KW-0175">Coiled coil</keyword>
<dbReference type="InterPro" id="IPR012337">
    <property type="entry name" value="RNaseH-like_sf"/>
</dbReference>
<dbReference type="EMBL" id="UYJE01001741">
    <property type="protein sequence ID" value="VDI04781.1"/>
    <property type="molecule type" value="Genomic_DNA"/>
</dbReference>
<dbReference type="GO" id="GO:0005634">
    <property type="term" value="C:nucleus"/>
    <property type="evidence" value="ECO:0007669"/>
    <property type="project" value="UniProtKB-SubCell"/>
</dbReference>
<evidence type="ECO:0000256" key="10">
    <source>
        <dbReference type="ARBA" id="ARBA00042761"/>
    </source>
</evidence>
<evidence type="ECO:0000256" key="2">
    <source>
        <dbReference type="ARBA" id="ARBA00022722"/>
    </source>
</evidence>
<dbReference type="AlphaFoldDB" id="A0A8B6CHN4"/>
<evidence type="ECO:0000256" key="1">
    <source>
        <dbReference type="ARBA" id="ARBA00004123"/>
    </source>
</evidence>
<keyword evidence="2" id="KW-0540">Nuclease</keyword>
<feature type="domain" description="3'-5' exonuclease" evidence="13">
    <location>
        <begin position="89"/>
        <end position="275"/>
    </location>
</feature>
<reference evidence="14" key="1">
    <citation type="submission" date="2018-11" db="EMBL/GenBank/DDBJ databases">
        <authorList>
            <person name="Alioto T."/>
            <person name="Alioto T."/>
        </authorList>
    </citation>
    <scope>NUCLEOTIDE SEQUENCE</scope>
</reference>
<dbReference type="Proteomes" id="UP000596742">
    <property type="component" value="Unassembled WGS sequence"/>
</dbReference>
<proteinExistence type="inferred from homology"/>
<comment type="function">
    <text evidence="11">Has exonuclease activity on both single-stranded and duplex templates bearing overhangs, but not blunt ended duplex DNA, and cleaves in a 3'-5' direction. Essential for the formation of DNA replication focal centers. Has an important role in maintaining genome stability.</text>
</comment>
<name>A0A8B6CHN4_MYTGA</name>
<evidence type="ECO:0000256" key="7">
    <source>
        <dbReference type="ARBA" id="ARBA00023242"/>
    </source>
</evidence>
<comment type="subcellular location">
    <subcellularLocation>
        <location evidence="1">Nucleus</location>
    </subcellularLocation>
</comment>
<evidence type="ECO:0000256" key="8">
    <source>
        <dbReference type="ARBA" id="ARBA00037949"/>
    </source>
</evidence>
<keyword evidence="7" id="KW-0539">Nucleus</keyword>
<evidence type="ECO:0000256" key="4">
    <source>
        <dbReference type="ARBA" id="ARBA00022801"/>
    </source>
</evidence>
<dbReference type="GO" id="GO:0006139">
    <property type="term" value="P:nucleobase-containing compound metabolic process"/>
    <property type="evidence" value="ECO:0007669"/>
    <property type="project" value="InterPro"/>
</dbReference>
<dbReference type="SUPFAM" id="SSF53098">
    <property type="entry name" value="Ribonuclease H-like"/>
    <property type="match status" value="1"/>
</dbReference>
<evidence type="ECO:0000256" key="6">
    <source>
        <dbReference type="ARBA" id="ARBA00022842"/>
    </source>
</evidence>
<comment type="similarity">
    <text evidence="8">Belongs to the WRNexo family.</text>
</comment>
<dbReference type="GO" id="GO:0003676">
    <property type="term" value="F:nucleic acid binding"/>
    <property type="evidence" value="ECO:0007669"/>
    <property type="project" value="InterPro"/>
</dbReference>
<dbReference type="SMART" id="SM00474">
    <property type="entry name" value="35EXOc"/>
    <property type="match status" value="1"/>
</dbReference>
<evidence type="ECO:0000313" key="15">
    <source>
        <dbReference type="Proteomes" id="UP000596742"/>
    </source>
</evidence>
<keyword evidence="3" id="KW-0479">Metal-binding</keyword>
<sequence length="278" mass="32421">MSKKRHLPDWMVLCKSRKMEEMQEEVNQKNDEKVQKRKEDIIKEKNTKFDKALQSAKQKFKEEKKEAASQVFDHIMNEQTKEMKFEGKLIYSSYTNDCNILCEDIEMALCDLTEAFVGFDMEWPVSYKVGKEDKTALIQICTAPDTCYLFHISCMGCIPSNLKSLLLNKHIKKVGVNIESDIWKLERDYDIHVIDIVKNSMEDIGVLANKILGCKEHWSLEGLVKHLFNHKINKDPILRKGDWSKYPLSEEQKCYAATDAYVSYKVYEKLVNKQSSDL</sequence>
<evidence type="ECO:0000256" key="9">
    <source>
        <dbReference type="ARBA" id="ARBA00040531"/>
    </source>
</evidence>
<dbReference type="InterPro" id="IPR051132">
    <property type="entry name" value="3-5_Exonuclease_domain"/>
</dbReference>
<dbReference type="GO" id="GO:0008408">
    <property type="term" value="F:3'-5' exonuclease activity"/>
    <property type="evidence" value="ECO:0007669"/>
    <property type="project" value="InterPro"/>
</dbReference>
<keyword evidence="4" id="KW-0378">Hydrolase</keyword>
<gene>
    <name evidence="14" type="ORF">MGAL_10B059122</name>
</gene>
<evidence type="ECO:0000256" key="11">
    <source>
        <dbReference type="ARBA" id="ARBA00045901"/>
    </source>
</evidence>
<dbReference type="PANTHER" id="PTHR13620:SF109">
    <property type="entry name" value="3'-5' EXONUCLEASE"/>
    <property type="match status" value="1"/>
</dbReference>
<evidence type="ECO:0000256" key="3">
    <source>
        <dbReference type="ARBA" id="ARBA00022723"/>
    </source>
</evidence>
<comment type="caution">
    <text evidence="14">The sequence shown here is derived from an EMBL/GenBank/DDBJ whole genome shotgun (WGS) entry which is preliminary data.</text>
</comment>
<keyword evidence="5" id="KW-0269">Exonuclease</keyword>
<dbReference type="GO" id="GO:0046872">
    <property type="term" value="F:metal ion binding"/>
    <property type="evidence" value="ECO:0007669"/>
    <property type="project" value="UniProtKB-KW"/>
</dbReference>
<dbReference type="InterPro" id="IPR036397">
    <property type="entry name" value="RNaseH_sf"/>
</dbReference>
<organism evidence="14 15">
    <name type="scientific">Mytilus galloprovincialis</name>
    <name type="common">Mediterranean mussel</name>
    <dbReference type="NCBI Taxonomy" id="29158"/>
    <lineage>
        <taxon>Eukaryota</taxon>
        <taxon>Metazoa</taxon>
        <taxon>Spiralia</taxon>
        <taxon>Lophotrochozoa</taxon>
        <taxon>Mollusca</taxon>
        <taxon>Bivalvia</taxon>
        <taxon>Autobranchia</taxon>
        <taxon>Pteriomorphia</taxon>
        <taxon>Mytilida</taxon>
        <taxon>Mytiloidea</taxon>
        <taxon>Mytilidae</taxon>
        <taxon>Mytilinae</taxon>
        <taxon>Mytilus</taxon>
    </lineage>
</organism>
<dbReference type="CDD" id="cd06141">
    <property type="entry name" value="WRN_exo"/>
    <property type="match status" value="1"/>
</dbReference>
<evidence type="ECO:0000256" key="12">
    <source>
        <dbReference type="SAM" id="Coils"/>
    </source>
</evidence>
<evidence type="ECO:0000259" key="13">
    <source>
        <dbReference type="SMART" id="SM00474"/>
    </source>
</evidence>